<sequence length="139" mass="14632">MSSHLWRPQHVLSPVVSSTCPLTCGVLNMSSHLWCPQHVLSPVVSSTCPLPSTSILTWMGLFLRLCPGGDVHSGSNASCMAASRPALWSFERRPGPGVRVPVRGFVGPGLGVPGPGPVRVLLSVLEATRPCSREAAVVS</sequence>
<dbReference type="Proteomes" id="UP000314294">
    <property type="component" value="Unassembled WGS sequence"/>
</dbReference>
<protein>
    <submittedName>
        <fullName evidence="1">Uncharacterized protein</fullName>
    </submittedName>
</protein>
<dbReference type="EMBL" id="SRLO01001831">
    <property type="protein sequence ID" value="TNN35088.1"/>
    <property type="molecule type" value="Genomic_DNA"/>
</dbReference>
<reference evidence="1 2" key="1">
    <citation type="submission" date="2019-03" db="EMBL/GenBank/DDBJ databases">
        <title>First draft genome of Liparis tanakae, snailfish: a comprehensive survey of snailfish specific genes.</title>
        <authorList>
            <person name="Kim W."/>
            <person name="Song I."/>
            <person name="Jeong J.-H."/>
            <person name="Kim D."/>
            <person name="Kim S."/>
            <person name="Ryu S."/>
            <person name="Song J.Y."/>
            <person name="Lee S.K."/>
        </authorList>
    </citation>
    <scope>NUCLEOTIDE SEQUENCE [LARGE SCALE GENOMIC DNA]</scope>
    <source>
        <tissue evidence="1">Muscle</tissue>
    </source>
</reference>
<keyword evidence="2" id="KW-1185">Reference proteome</keyword>
<proteinExistence type="predicted"/>
<dbReference type="AlphaFoldDB" id="A0A4Z2F217"/>
<accession>A0A4Z2F217</accession>
<comment type="caution">
    <text evidence="1">The sequence shown here is derived from an EMBL/GenBank/DDBJ whole genome shotgun (WGS) entry which is preliminary data.</text>
</comment>
<name>A0A4Z2F217_9TELE</name>
<organism evidence="1 2">
    <name type="scientific">Liparis tanakae</name>
    <name type="common">Tanaka's snailfish</name>
    <dbReference type="NCBI Taxonomy" id="230148"/>
    <lineage>
        <taxon>Eukaryota</taxon>
        <taxon>Metazoa</taxon>
        <taxon>Chordata</taxon>
        <taxon>Craniata</taxon>
        <taxon>Vertebrata</taxon>
        <taxon>Euteleostomi</taxon>
        <taxon>Actinopterygii</taxon>
        <taxon>Neopterygii</taxon>
        <taxon>Teleostei</taxon>
        <taxon>Neoteleostei</taxon>
        <taxon>Acanthomorphata</taxon>
        <taxon>Eupercaria</taxon>
        <taxon>Perciformes</taxon>
        <taxon>Cottioidei</taxon>
        <taxon>Cottales</taxon>
        <taxon>Liparidae</taxon>
        <taxon>Liparis</taxon>
    </lineage>
</organism>
<evidence type="ECO:0000313" key="2">
    <source>
        <dbReference type="Proteomes" id="UP000314294"/>
    </source>
</evidence>
<gene>
    <name evidence="1" type="ORF">EYF80_054738</name>
</gene>
<evidence type="ECO:0000313" key="1">
    <source>
        <dbReference type="EMBL" id="TNN35088.1"/>
    </source>
</evidence>